<organism evidence="9 10">
    <name type="scientific">Cordyceps javanica</name>
    <dbReference type="NCBI Taxonomy" id="43265"/>
    <lineage>
        <taxon>Eukaryota</taxon>
        <taxon>Fungi</taxon>
        <taxon>Dikarya</taxon>
        <taxon>Ascomycota</taxon>
        <taxon>Pezizomycotina</taxon>
        <taxon>Sordariomycetes</taxon>
        <taxon>Hypocreomycetidae</taxon>
        <taxon>Hypocreales</taxon>
        <taxon>Cordycipitaceae</taxon>
        <taxon>Cordyceps</taxon>
    </lineage>
</organism>
<dbReference type="CDD" id="cd00190">
    <property type="entry name" value="Tryp_SPc"/>
    <property type="match status" value="1"/>
</dbReference>
<dbReference type="InterPro" id="IPR018114">
    <property type="entry name" value="TRYPSIN_HIS"/>
</dbReference>
<name>A0A545VMF5_9HYPO</name>
<keyword evidence="5" id="KW-1015">Disulfide bond</keyword>
<keyword evidence="2 6" id="KW-0645">Protease</keyword>
<dbReference type="PROSITE" id="PS00135">
    <property type="entry name" value="TRYPSIN_SER"/>
    <property type="match status" value="1"/>
</dbReference>
<dbReference type="Proteomes" id="UP000315783">
    <property type="component" value="Unassembled WGS sequence"/>
</dbReference>
<dbReference type="PANTHER" id="PTHR24276:SF91">
    <property type="entry name" value="AT26814P-RELATED"/>
    <property type="match status" value="1"/>
</dbReference>
<evidence type="ECO:0000313" key="9">
    <source>
        <dbReference type="EMBL" id="TQV91316.1"/>
    </source>
</evidence>
<keyword evidence="10" id="KW-1185">Reference proteome</keyword>
<evidence type="ECO:0000256" key="3">
    <source>
        <dbReference type="ARBA" id="ARBA00022801"/>
    </source>
</evidence>
<proteinExistence type="inferred from homology"/>
<dbReference type="InterPro" id="IPR001314">
    <property type="entry name" value="Peptidase_S1A"/>
</dbReference>
<dbReference type="SUPFAM" id="SSF50494">
    <property type="entry name" value="Trypsin-like serine proteases"/>
    <property type="match status" value="1"/>
</dbReference>
<dbReference type="PANTHER" id="PTHR24276">
    <property type="entry name" value="POLYSERASE-RELATED"/>
    <property type="match status" value="1"/>
</dbReference>
<dbReference type="FunFam" id="2.40.10.10:FF:000068">
    <property type="entry name" value="transmembrane protease serine 2"/>
    <property type="match status" value="1"/>
</dbReference>
<reference evidence="9 10" key="1">
    <citation type="journal article" date="2019" name="Appl. Microbiol. Biotechnol.">
        <title>Genome sequence of Isaria javanica and comparative genome analysis insights into family S53 peptidase evolution in fungal entomopathogens.</title>
        <authorList>
            <person name="Lin R."/>
            <person name="Zhang X."/>
            <person name="Xin B."/>
            <person name="Zou M."/>
            <person name="Gao Y."/>
            <person name="Qin F."/>
            <person name="Hu Q."/>
            <person name="Xie B."/>
            <person name="Cheng X."/>
        </authorList>
    </citation>
    <scope>NUCLEOTIDE SEQUENCE [LARGE SCALE GENOMIC DNA]</scope>
    <source>
        <strain evidence="9 10">IJ1G</strain>
    </source>
</reference>
<dbReference type="FunFam" id="2.40.10.10:FF:000036">
    <property type="entry name" value="Trypsin beta"/>
    <property type="match status" value="1"/>
</dbReference>
<keyword evidence="4 6" id="KW-0720">Serine protease</keyword>
<comment type="similarity">
    <text evidence="1">Belongs to the peptidase S1 family.</text>
</comment>
<evidence type="ECO:0000256" key="4">
    <source>
        <dbReference type="ARBA" id="ARBA00022825"/>
    </source>
</evidence>
<dbReference type="OrthoDB" id="6380398at2759"/>
<dbReference type="InterPro" id="IPR001254">
    <property type="entry name" value="Trypsin_dom"/>
</dbReference>
<evidence type="ECO:0000313" key="10">
    <source>
        <dbReference type="Proteomes" id="UP000315783"/>
    </source>
</evidence>
<feature type="signal peptide" evidence="7">
    <location>
        <begin position="1"/>
        <end position="24"/>
    </location>
</feature>
<dbReference type="GO" id="GO:0004252">
    <property type="term" value="F:serine-type endopeptidase activity"/>
    <property type="evidence" value="ECO:0007669"/>
    <property type="project" value="InterPro"/>
</dbReference>
<evidence type="ECO:0000256" key="5">
    <source>
        <dbReference type="ARBA" id="ARBA00023157"/>
    </source>
</evidence>
<gene>
    <name evidence="9" type="ORF">IF1G_10197</name>
</gene>
<feature type="chain" id="PRO_5021843905" evidence="7">
    <location>
        <begin position="25"/>
        <end position="257"/>
    </location>
</feature>
<dbReference type="InterPro" id="IPR009003">
    <property type="entry name" value="Peptidase_S1_PA"/>
</dbReference>
<accession>A0A545VMF5</accession>
<dbReference type="STRING" id="43265.A0A545VMF5"/>
<evidence type="ECO:0000256" key="1">
    <source>
        <dbReference type="ARBA" id="ARBA00007664"/>
    </source>
</evidence>
<evidence type="ECO:0000256" key="6">
    <source>
        <dbReference type="RuleBase" id="RU363034"/>
    </source>
</evidence>
<dbReference type="PRINTS" id="PR00722">
    <property type="entry name" value="CHYMOTRYPSIN"/>
</dbReference>
<dbReference type="InterPro" id="IPR043504">
    <property type="entry name" value="Peptidase_S1_PA_chymotrypsin"/>
</dbReference>
<evidence type="ECO:0000256" key="7">
    <source>
        <dbReference type="SAM" id="SignalP"/>
    </source>
</evidence>
<dbReference type="AlphaFoldDB" id="A0A545VMF5"/>
<dbReference type="PROSITE" id="PS00134">
    <property type="entry name" value="TRYPSIN_HIS"/>
    <property type="match status" value="1"/>
</dbReference>
<dbReference type="EMBL" id="SPUK01000020">
    <property type="protein sequence ID" value="TQV91316.1"/>
    <property type="molecule type" value="Genomic_DNA"/>
</dbReference>
<dbReference type="Gene3D" id="2.40.10.10">
    <property type="entry name" value="Trypsin-like serine proteases"/>
    <property type="match status" value="1"/>
</dbReference>
<dbReference type="InterPro" id="IPR050430">
    <property type="entry name" value="Peptidase_S1"/>
</dbReference>
<keyword evidence="3 6" id="KW-0378">Hydrolase</keyword>
<dbReference type="PROSITE" id="PS50240">
    <property type="entry name" value="TRYPSIN_DOM"/>
    <property type="match status" value="1"/>
</dbReference>
<keyword evidence="7" id="KW-0732">Signal</keyword>
<protein>
    <submittedName>
        <fullName evidence="9">Trypsin-like serine protease</fullName>
    </submittedName>
</protein>
<dbReference type="InterPro" id="IPR033116">
    <property type="entry name" value="TRYPSIN_SER"/>
</dbReference>
<feature type="domain" description="Peptidase S1" evidence="8">
    <location>
        <begin position="30"/>
        <end position="256"/>
    </location>
</feature>
<sequence length="257" mass="26699">MKTSTLLALATPAIAASIPPQADAADKPFVWGGDDTAITEVPWQIEFDVNGRFGCGGSIISNRHILTAGHCVQGQTASRISIRVGSNQVGQGRSYKASKVQAHPKFRADNSGIDYDMAIVTLAQPLTFSDSVQAISIVDAAPQAGADALLSGWGETGPDHNYPQTLQSVHYPIISKADCKRLNGNNWPTSDRFICALQPGGGKGSCYGDSGGPLVVGGKLAGSVSGGYECAGARAPSTYADLAHPEIRSFIKQAAGV</sequence>
<dbReference type="Pfam" id="PF00089">
    <property type="entry name" value="Trypsin"/>
    <property type="match status" value="1"/>
</dbReference>
<comment type="caution">
    <text evidence="9">The sequence shown here is derived from an EMBL/GenBank/DDBJ whole genome shotgun (WGS) entry which is preliminary data.</text>
</comment>
<dbReference type="GO" id="GO:0006508">
    <property type="term" value="P:proteolysis"/>
    <property type="evidence" value="ECO:0007669"/>
    <property type="project" value="UniProtKB-KW"/>
</dbReference>
<evidence type="ECO:0000259" key="8">
    <source>
        <dbReference type="PROSITE" id="PS50240"/>
    </source>
</evidence>
<evidence type="ECO:0000256" key="2">
    <source>
        <dbReference type="ARBA" id="ARBA00022670"/>
    </source>
</evidence>
<dbReference type="SMART" id="SM00020">
    <property type="entry name" value="Tryp_SPc"/>
    <property type="match status" value="1"/>
</dbReference>